<dbReference type="CDD" id="cd04859">
    <property type="entry name" value="Prim_Pol"/>
    <property type="match status" value="1"/>
</dbReference>
<protein>
    <recommendedName>
        <fullName evidence="1">DNA primase/polymerase bifunctional N-terminal domain-containing protein</fullName>
    </recommendedName>
</protein>
<sequence length="709" mass="81266">MKEIELYEKHGFTLIPLRGKIPIANSWQKTTFKQNSFSKRFKGNFGVCLQPHDLVLDIDPRNFKKDDKPHQRLSKIVPEMKKTLVIETGGGGLHIYFTKPVDFKIKKNVKDYQGIDFLSSGKQVLGAGSIHPESKKPYKIVSGSFDDVLPAPKSLLDLIESKHVIVETDELIDDSEETQKKFEDYIVYSADIAIEGQGGNNTTFKVACRGRDFGLSNNMTATLMLTFWNPGCEPAWDENELRKIVSNAYKFNQDPAGKFHPSNQFEPLEVVDYPDGLEVGEAVDVKLETEPDFTWHLNKQGEWQRNSIHNVCNFFNGYIETIELNKLLRFNTLSQNIEFIRKPFWVNKHEPLTAWDDNDANAVMKYLSTKLAFNVTKNLIHDTALAVAQQNKYNPVVKYLESQKWDGKPRVFNWLSTYVRVEETDYSKAVGELMLRAAIRRTYDSGCKYDYMVVLEGEQGIGKSTICEILGQDWYADLVLNVHSPDTVDCMRNKWIIEISEMECTKRAETQALKSFLSRRTDTVRLAYARTSKDFPRHNIFIGTFNPDTVGSYLKDMTGNRRYLPLLVKGTEFLDFKKFTKDVGQVWAEALVKYKANPHQPLYLTDKVVYKQAEEETLKRRDVDSWSDSIAEWLLNPDGTGVPKEIVSATEVWTHALGGDKDKLSSSQFRRIANVMVKEMDWVKTTKTINGVIKRVYIRPISGRLSDQL</sequence>
<dbReference type="EMBL" id="LAZR01005663">
    <property type="protein sequence ID" value="KKM98120.1"/>
    <property type="molecule type" value="Genomic_DNA"/>
</dbReference>
<evidence type="ECO:0000313" key="2">
    <source>
        <dbReference type="EMBL" id="KKM98120.1"/>
    </source>
</evidence>
<dbReference type="SMART" id="SM00943">
    <property type="entry name" value="Prim-Pol"/>
    <property type="match status" value="1"/>
</dbReference>
<organism evidence="2">
    <name type="scientific">marine sediment metagenome</name>
    <dbReference type="NCBI Taxonomy" id="412755"/>
    <lineage>
        <taxon>unclassified sequences</taxon>
        <taxon>metagenomes</taxon>
        <taxon>ecological metagenomes</taxon>
    </lineage>
</organism>
<comment type="caution">
    <text evidence="2">The sequence shown here is derived from an EMBL/GenBank/DDBJ whole genome shotgun (WGS) entry which is preliminary data.</text>
</comment>
<reference evidence="2" key="1">
    <citation type="journal article" date="2015" name="Nature">
        <title>Complex archaea that bridge the gap between prokaryotes and eukaryotes.</title>
        <authorList>
            <person name="Spang A."/>
            <person name="Saw J.H."/>
            <person name="Jorgensen S.L."/>
            <person name="Zaremba-Niedzwiedzka K."/>
            <person name="Martijn J."/>
            <person name="Lind A.E."/>
            <person name="van Eijk R."/>
            <person name="Schleper C."/>
            <person name="Guy L."/>
            <person name="Ettema T.J."/>
        </authorList>
    </citation>
    <scope>NUCLEOTIDE SEQUENCE</scope>
</reference>
<proteinExistence type="predicted"/>
<evidence type="ECO:0000259" key="1">
    <source>
        <dbReference type="SMART" id="SM00943"/>
    </source>
</evidence>
<dbReference type="AlphaFoldDB" id="A0A0F9PAW5"/>
<dbReference type="InterPro" id="IPR015330">
    <property type="entry name" value="DNA_primase/pol_bifunc_N"/>
</dbReference>
<dbReference type="SUPFAM" id="SSF56747">
    <property type="entry name" value="Prim-pol domain"/>
    <property type="match status" value="1"/>
</dbReference>
<dbReference type="PANTHER" id="PTHR34985:SF1">
    <property type="entry name" value="SLR0554 PROTEIN"/>
    <property type="match status" value="1"/>
</dbReference>
<dbReference type="PANTHER" id="PTHR34985">
    <property type="entry name" value="SLR0554 PROTEIN"/>
    <property type="match status" value="1"/>
</dbReference>
<name>A0A0F9PAW5_9ZZZZ</name>
<dbReference type="InterPro" id="IPR027417">
    <property type="entry name" value="P-loop_NTPase"/>
</dbReference>
<dbReference type="Pfam" id="PF05272">
    <property type="entry name" value="VapE-like_dom"/>
    <property type="match status" value="1"/>
</dbReference>
<dbReference type="Pfam" id="PF09250">
    <property type="entry name" value="Prim-Pol"/>
    <property type="match status" value="1"/>
</dbReference>
<dbReference type="InterPro" id="IPR007936">
    <property type="entry name" value="VapE-like_dom"/>
</dbReference>
<dbReference type="SUPFAM" id="SSF52540">
    <property type="entry name" value="P-loop containing nucleoside triphosphate hydrolases"/>
    <property type="match status" value="1"/>
</dbReference>
<gene>
    <name evidence="2" type="ORF">LCGC14_1161090</name>
</gene>
<feature type="domain" description="DNA primase/polymerase bifunctional N-terminal" evidence="1">
    <location>
        <begin position="4"/>
        <end position="155"/>
    </location>
</feature>
<accession>A0A0F9PAW5</accession>